<dbReference type="EMBL" id="SWLB01000017">
    <property type="protein sequence ID" value="KAF3327014.1"/>
    <property type="molecule type" value="Genomic_DNA"/>
</dbReference>
<dbReference type="AlphaFoldDB" id="A0A833VKN9"/>
<reference evidence="6" key="1">
    <citation type="submission" date="2020-01" db="EMBL/GenBank/DDBJ databases">
        <title>Genome sequence of Kobresia littledalei, the first chromosome-level genome in the family Cyperaceae.</title>
        <authorList>
            <person name="Qu G."/>
        </authorList>
    </citation>
    <scope>NUCLEOTIDE SEQUENCE</scope>
    <source>
        <strain evidence="6">C.B.Clarke</strain>
        <tissue evidence="6">Leaf</tissue>
    </source>
</reference>
<dbReference type="Pfam" id="PF13639">
    <property type="entry name" value="zf-RING_2"/>
    <property type="match status" value="1"/>
</dbReference>
<dbReference type="PROSITE" id="PS50089">
    <property type="entry name" value="ZF_RING_2"/>
    <property type="match status" value="1"/>
</dbReference>
<dbReference type="GO" id="GO:0061630">
    <property type="term" value="F:ubiquitin protein ligase activity"/>
    <property type="evidence" value="ECO:0007669"/>
    <property type="project" value="TreeGrafter"/>
</dbReference>
<dbReference type="InterPro" id="IPR001841">
    <property type="entry name" value="Znf_RING"/>
</dbReference>
<dbReference type="SMART" id="SM00184">
    <property type="entry name" value="RING"/>
    <property type="match status" value="1"/>
</dbReference>
<evidence type="ECO:0000313" key="7">
    <source>
        <dbReference type="Proteomes" id="UP000623129"/>
    </source>
</evidence>
<evidence type="ECO:0000313" key="6">
    <source>
        <dbReference type="EMBL" id="KAF3327014.1"/>
    </source>
</evidence>
<dbReference type="InterPro" id="IPR013083">
    <property type="entry name" value="Znf_RING/FYVE/PHD"/>
</dbReference>
<dbReference type="PANTHER" id="PTHR45969:SF69">
    <property type="entry name" value="FINGER DOMAIN PROTEIN, PUTATIVE (AFU_ORTHOLOGUE AFUA_3G12190)-RELATED"/>
    <property type="match status" value="1"/>
</dbReference>
<dbReference type="SUPFAM" id="SSF57850">
    <property type="entry name" value="RING/U-box"/>
    <property type="match status" value="1"/>
</dbReference>
<evidence type="ECO:0000256" key="4">
    <source>
        <dbReference type="PROSITE-ProRule" id="PRU00175"/>
    </source>
</evidence>
<evidence type="ECO:0000256" key="2">
    <source>
        <dbReference type="ARBA" id="ARBA00022771"/>
    </source>
</evidence>
<sequence>MQDPSRYHASSSNNKLQYASCSRCFTKCPTCSSSLDDKDYANAISNEYETDSSSDDFSMDRSENFLPRWDRYLSTLSNNASASHKQAIFGLRHEIEEIKISRRRSFNSSRREHKKQDPVSPNMSRLLEFMSENDMPSLSSYSDPGLARLFEYLNIKAGNICRDPSIRPLGKSSEEEVVPEVGVSQPAIHPRCPICLDNFLSGQQVNEMQCKHRFHLKCIETHFKRQREKWCPVCTYNVHKDRSSRGSTGKDWRRFWVCFRGPRIIARNSPPSSPAKITHRNRRT</sequence>
<name>A0A833VKN9_9POAL</name>
<organism evidence="6 7">
    <name type="scientific">Carex littledalei</name>
    <dbReference type="NCBI Taxonomy" id="544730"/>
    <lineage>
        <taxon>Eukaryota</taxon>
        <taxon>Viridiplantae</taxon>
        <taxon>Streptophyta</taxon>
        <taxon>Embryophyta</taxon>
        <taxon>Tracheophyta</taxon>
        <taxon>Spermatophyta</taxon>
        <taxon>Magnoliopsida</taxon>
        <taxon>Liliopsida</taxon>
        <taxon>Poales</taxon>
        <taxon>Cyperaceae</taxon>
        <taxon>Cyperoideae</taxon>
        <taxon>Cariceae</taxon>
        <taxon>Carex</taxon>
        <taxon>Carex subgen. Euthyceras</taxon>
    </lineage>
</organism>
<keyword evidence="3" id="KW-0862">Zinc</keyword>
<dbReference type="GO" id="GO:0016567">
    <property type="term" value="P:protein ubiquitination"/>
    <property type="evidence" value="ECO:0007669"/>
    <property type="project" value="TreeGrafter"/>
</dbReference>
<evidence type="ECO:0000259" key="5">
    <source>
        <dbReference type="PROSITE" id="PS50089"/>
    </source>
</evidence>
<dbReference type="OrthoDB" id="8062037at2759"/>
<keyword evidence="2 4" id="KW-0863">Zinc-finger</keyword>
<dbReference type="Gene3D" id="3.30.40.10">
    <property type="entry name" value="Zinc/RING finger domain, C3HC4 (zinc finger)"/>
    <property type="match status" value="1"/>
</dbReference>
<accession>A0A833VKN9</accession>
<comment type="caution">
    <text evidence="6">The sequence shown here is derived from an EMBL/GenBank/DDBJ whole genome shotgun (WGS) entry which is preliminary data.</text>
</comment>
<dbReference type="GO" id="GO:0008270">
    <property type="term" value="F:zinc ion binding"/>
    <property type="evidence" value="ECO:0007669"/>
    <property type="project" value="UniProtKB-KW"/>
</dbReference>
<gene>
    <name evidence="6" type="ORF">FCM35_KLT07132</name>
</gene>
<keyword evidence="7" id="KW-1185">Reference proteome</keyword>
<proteinExistence type="predicted"/>
<protein>
    <submittedName>
        <fullName evidence="6">Zinc/RING finger protein 4</fullName>
    </submittedName>
</protein>
<evidence type="ECO:0000256" key="1">
    <source>
        <dbReference type="ARBA" id="ARBA00022723"/>
    </source>
</evidence>
<evidence type="ECO:0000256" key="3">
    <source>
        <dbReference type="ARBA" id="ARBA00022833"/>
    </source>
</evidence>
<feature type="domain" description="RING-type" evidence="5">
    <location>
        <begin position="192"/>
        <end position="235"/>
    </location>
</feature>
<dbReference type="PANTHER" id="PTHR45969">
    <property type="entry name" value="RING ZINC FINGER PROTEIN-RELATED"/>
    <property type="match status" value="1"/>
</dbReference>
<keyword evidence="1" id="KW-0479">Metal-binding</keyword>
<dbReference type="Proteomes" id="UP000623129">
    <property type="component" value="Unassembled WGS sequence"/>
</dbReference>